<gene>
    <name evidence="1" type="ORF">TVAG_151990</name>
</gene>
<dbReference type="InParanoid" id="A2ELW4"/>
<accession>A2ELW4</accession>
<proteinExistence type="predicted"/>
<dbReference type="VEuPathDB" id="TrichDB:TVAG_151990"/>
<dbReference type="Proteomes" id="UP000001542">
    <property type="component" value="Unassembled WGS sequence"/>
</dbReference>
<dbReference type="EMBL" id="DS113425">
    <property type="protein sequence ID" value="EAY06392.1"/>
    <property type="molecule type" value="Genomic_DNA"/>
</dbReference>
<protein>
    <submittedName>
        <fullName evidence="1">Uncharacterized protein</fullName>
    </submittedName>
</protein>
<dbReference type="VEuPathDB" id="TrichDB:TVAGG3_0401060"/>
<sequence length="284" mass="31851">MFLTLVASVQSVEATEVTFGPGRVNFTGINTTTIVLPKKTDEKDVYFVIHNPFAFLTDGKKIPAPVYKNVEEINLTFRHHKKPFLEYTVIGIEANQCDTVDFVFDGHKNFTFGNMKFNDVELKSNTKVCVAFVAPFEANYTIKAIKASAGASIKVYDFNFENGQRVCDAITLNAKTIVTRLKTRCAPSGLFIVSQRPNFPHPPHNGRAKPNYPTLFGEISDCKNERKNRPYLRPEQMSIRFHVAADNSSVKFSQVAVVSIQVLGMVALRSTLPNTCEFDTLQNR</sequence>
<keyword evidence="2" id="KW-1185">Reference proteome</keyword>
<dbReference type="AlphaFoldDB" id="A2ELW4"/>
<reference evidence="1" key="1">
    <citation type="submission" date="2006-10" db="EMBL/GenBank/DDBJ databases">
        <authorList>
            <person name="Amadeo P."/>
            <person name="Zhao Q."/>
            <person name="Wortman J."/>
            <person name="Fraser-Liggett C."/>
            <person name="Carlton J."/>
        </authorList>
    </citation>
    <scope>NUCLEOTIDE SEQUENCE</scope>
    <source>
        <strain evidence="1">G3</strain>
    </source>
</reference>
<evidence type="ECO:0000313" key="1">
    <source>
        <dbReference type="EMBL" id="EAY06392.1"/>
    </source>
</evidence>
<evidence type="ECO:0000313" key="2">
    <source>
        <dbReference type="Proteomes" id="UP000001542"/>
    </source>
</evidence>
<organism evidence="1 2">
    <name type="scientific">Trichomonas vaginalis (strain ATCC PRA-98 / G3)</name>
    <dbReference type="NCBI Taxonomy" id="412133"/>
    <lineage>
        <taxon>Eukaryota</taxon>
        <taxon>Metamonada</taxon>
        <taxon>Parabasalia</taxon>
        <taxon>Trichomonadida</taxon>
        <taxon>Trichomonadidae</taxon>
        <taxon>Trichomonas</taxon>
    </lineage>
</organism>
<reference evidence="1" key="2">
    <citation type="journal article" date="2007" name="Science">
        <title>Draft genome sequence of the sexually transmitted pathogen Trichomonas vaginalis.</title>
        <authorList>
            <person name="Carlton J.M."/>
            <person name="Hirt R.P."/>
            <person name="Silva J.C."/>
            <person name="Delcher A.L."/>
            <person name="Schatz M."/>
            <person name="Zhao Q."/>
            <person name="Wortman J.R."/>
            <person name="Bidwell S.L."/>
            <person name="Alsmark U.C.M."/>
            <person name="Besteiro S."/>
            <person name="Sicheritz-Ponten T."/>
            <person name="Noel C.J."/>
            <person name="Dacks J.B."/>
            <person name="Foster P.G."/>
            <person name="Simillion C."/>
            <person name="Van de Peer Y."/>
            <person name="Miranda-Saavedra D."/>
            <person name="Barton G.J."/>
            <person name="Westrop G.D."/>
            <person name="Mueller S."/>
            <person name="Dessi D."/>
            <person name="Fiori P.L."/>
            <person name="Ren Q."/>
            <person name="Paulsen I."/>
            <person name="Zhang H."/>
            <person name="Bastida-Corcuera F.D."/>
            <person name="Simoes-Barbosa A."/>
            <person name="Brown M.T."/>
            <person name="Hayes R.D."/>
            <person name="Mukherjee M."/>
            <person name="Okumura C.Y."/>
            <person name="Schneider R."/>
            <person name="Smith A.J."/>
            <person name="Vanacova S."/>
            <person name="Villalvazo M."/>
            <person name="Haas B.J."/>
            <person name="Pertea M."/>
            <person name="Feldblyum T.V."/>
            <person name="Utterback T.R."/>
            <person name="Shu C.L."/>
            <person name="Osoegawa K."/>
            <person name="de Jong P.J."/>
            <person name="Hrdy I."/>
            <person name="Horvathova L."/>
            <person name="Zubacova Z."/>
            <person name="Dolezal P."/>
            <person name="Malik S.B."/>
            <person name="Logsdon J.M. Jr."/>
            <person name="Henze K."/>
            <person name="Gupta A."/>
            <person name="Wang C.C."/>
            <person name="Dunne R.L."/>
            <person name="Upcroft J.A."/>
            <person name="Upcroft P."/>
            <person name="White O."/>
            <person name="Salzberg S.L."/>
            <person name="Tang P."/>
            <person name="Chiu C.-H."/>
            <person name="Lee Y.-S."/>
            <person name="Embley T.M."/>
            <person name="Coombs G.H."/>
            <person name="Mottram J.C."/>
            <person name="Tachezy J."/>
            <person name="Fraser-Liggett C.M."/>
            <person name="Johnson P.J."/>
        </authorList>
    </citation>
    <scope>NUCLEOTIDE SEQUENCE [LARGE SCALE GENOMIC DNA]</scope>
    <source>
        <strain evidence="1">G3</strain>
    </source>
</reference>
<name>A2ELW4_TRIV3</name>